<evidence type="ECO:0000256" key="23">
    <source>
        <dbReference type="ARBA" id="ARBA00080244"/>
    </source>
</evidence>
<evidence type="ECO:0000256" key="3">
    <source>
        <dbReference type="ARBA" id="ARBA00004638"/>
    </source>
</evidence>
<dbReference type="PROSITE" id="PS50850">
    <property type="entry name" value="MFS"/>
    <property type="match status" value="1"/>
</dbReference>
<dbReference type="InterPro" id="IPR036259">
    <property type="entry name" value="MFS_trans_sf"/>
</dbReference>
<feature type="transmembrane region" description="Helical" evidence="26">
    <location>
        <begin position="96"/>
        <end position="117"/>
    </location>
</feature>
<evidence type="ECO:0000256" key="1">
    <source>
        <dbReference type="ARBA" id="ARBA00004432"/>
    </source>
</evidence>
<evidence type="ECO:0000256" key="12">
    <source>
        <dbReference type="ARBA" id="ARBA00023180"/>
    </source>
</evidence>
<dbReference type="CDD" id="cd17318">
    <property type="entry name" value="MFS_SLC17"/>
    <property type="match status" value="1"/>
</dbReference>
<feature type="transmembrane region" description="Helical" evidence="26">
    <location>
        <begin position="350"/>
        <end position="368"/>
    </location>
</feature>
<reference evidence="29" key="1">
    <citation type="submission" date="2015-08" db="UniProtKB">
        <authorList>
            <consortium name="WormBaseParasite"/>
        </authorList>
    </citation>
    <scope>IDENTIFICATION</scope>
</reference>
<dbReference type="STRING" id="6248.A0A0K0E6E7"/>
<accession>A0A0K0E6E7</accession>
<evidence type="ECO:0000256" key="20">
    <source>
        <dbReference type="ARBA" id="ARBA00051612"/>
    </source>
</evidence>
<comment type="catalytic activity">
    <reaction evidence="18">
        <text>N-acetyl-L-aspartyl-L-glutamate(out) = N-acetyl-L-aspartyl-L-glutamate(in)</text>
        <dbReference type="Rhea" id="RHEA:72599"/>
        <dbReference type="ChEBI" id="CHEBI:76931"/>
    </reaction>
    <physiologicalReaction direction="left-to-right" evidence="18">
        <dbReference type="Rhea" id="RHEA:72600"/>
    </physiologicalReaction>
</comment>
<evidence type="ECO:0000256" key="25">
    <source>
        <dbReference type="ARBA" id="ARBA00081925"/>
    </source>
</evidence>
<evidence type="ECO:0000256" key="15">
    <source>
        <dbReference type="ARBA" id="ARBA00050101"/>
    </source>
</evidence>
<feature type="transmembrane region" description="Helical" evidence="26">
    <location>
        <begin position="414"/>
        <end position="436"/>
    </location>
</feature>
<dbReference type="InterPro" id="IPR050382">
    <property type="entry name" value="MFS_Na/Anion_cotransporter"/>
</dbReference>
<feature type="domain" description="Major facilitator superfamily (MFS) profile" evidence="27">
    <location>
        <begin position="42"/>
        <end position="465"/>
    </location>
</feature>
<evidence type="ECO:0000256" key="5">
    <source>
        <dbReference type="ARBA" id="ARBA00022448"/>
    </source>
</evidence>
<evidence type="ECO:0000256" key="21">
    <source>
        <dbReference type="ARBA" id="ARBA00056891"/>
    </source>
</evidence>
<keyword evidence="7 26" id="KW-0812">Transmembrane</keyword>
<evidence type="ECO:0000256" key="19">
    <source>
        <dbReference type="ARBA" id="ARBA00051447"/>
    </source>
</evidence>
<comment type="catalytic activity">
    <reaction evidence="17">
        <text>N-acetylneuraminate(in) + H(+)(in) = N-acetylneuraminate(out) + H(+)(out)</text>
        <dbReference type="Rhea" id="RHEA:28987"/>
        <dbReference type="ChEBI" id="CHEBI:15378"/>
        <dbReference type="ChEBI" id="CHEBI:35418"/>
    </reaction>
    <physiologicalReaction direction="right-to-left" evidence="17">
        <dbReference type="Rhea" id="RHEA:28989"/>
    </physiologicalReaction>
</comment>
<evidence type="ECO:0000256" key="9">
    <source>
        <dbReference type="ARBA" id="ARBA00022989"/>
    </source>
</evidence>
<dbReference type="GO" id="GO:0005765">
    <property type="term" value="C:lysosomal membrane"/>
    <property type="evidence" value="ECO:0007669"/>
    <property type="project" value="UniProtKB-SubCell"/>
</dbReference>
<organism evidence="29">
    <name type="scientific">Strongyloides stercoralis</name>
    <name type="common">Threadworm</name>
    <dbReference type="NCBI Taxonomy" id="6248"/>
    <lineage>
        <taxon>Eukaryota</taxon>
        <taxon>Metazoa</taxon>
        <taxon>Ecdysozoa</taxon>
        <taxon>Nematoda</taxon>
        <taxon>Chromadorea</taxon>
        <taxon>Rhabditida</taxon>
        <taxon>Tylenchina</taxon>
        <taxon>Panagrolaimomorpha</taxon>
        <taxon>Strongyloidoidea</taxon>
        <taxon>Strongyloididae</taxon>
        <taxon>Strongyloides</taxon>
    </lineage>
</organism>
<feature type="transmembrane region" description="Helical" evidence="26">
    <location>
        <begin position="275"/>
        <end position="296"/>
    </location>
</feature>
<protein>
    <recommendedName>
        <fullName evidence="22">Sialin</fullName>
    </recommendedName>
    <alternativeName>
        <fullName evidence="25">H(+)/nitrate cotransporter</fullName>
    </alternativeName>
    <alternativeName>
        <fullName evidence="23">H(+)/sialic acid cotransporter</fullName>
    </alternativeName>
    <alternativeName>
        <fullName evidence="24">Vesicular excitatory amino acid transporter</fullName>
    </alternativeName>
</protein>
<evidence type="ECO:0000256" key="26">
    <source>
        <dbReference type="SAM" id="Phobius"/>
    </source>
</evidence>
<evidence type="ECO:0000256" key="7">
    <source>
        <dbReference type="ARBA" id="ARBA00022692"/>
    </source>
</evidence>
<evidence type="ECO:0000256" key="10">
    <source>
        <dbReference type="ARBA" id="ARBA00023018"/>
    </source>
</evidence>
<keyword evidence="6" id="KW-1003">Cell membrane</keyword>
<dbReference type="Pfam" id="PF07690">
    <property type="entry name" value="MFS_1"/>
    <property type="match status" value="1"/>
</dbReference>
<feature type="transmembrane region" description="Helical" evidence="26">
    <location>
        <begin position="308"/>
        <end position="329"/>
    </location>
</feature>
<dbReference type="FunFam" id="1.20.1250.20:FF:000067">
    <property type="entry name" value="sialin isoform X2"/>
    <property type="match status" value="1"/>
</dbReference>
<feature type="transmembrane region" description="Helical" evidence="26">
    <location>
        <begin position="212"/>
        <end position="231"/>
    </location>
</feature>
<dbReference type="PANTHER" id="PTHR11662:SF455">
    <property type="entry name" value="GH23975P"/>
    <property type="match status" value="1"/>
</dbReference>
<keyword evidence="28" id="KW-1185">Reference proteome</keyword>
<comment type="catalytic activity">
    <reaction evidence="16">
        <text>L-aspartate(out) = L-aspartate(in)</text>
        <dbReference type="Rhea" id="RHEA:66332"/>
        <dbReference type="ChEBI" id="CHEBI:29991"/>
    </reaction>
    <physiologicalReaction direction="left-to-right" evidence="16">
        <dbReference type="Rhea" id="RHEA:66333"/>
    </physiologicalReaction>
</comment>
<dbReference type="GO" id="GO:0046942">
    <property type="term" value="P:carboxylic acid transport"/>
    <property type="evidence" value="ECO:0007669"/>
    <property type="project" value="UniProtKB-ARBA"/>
</dbReference>
<evidence type="ECO:0000256" key="2">
    <source>
        <dbReference type="ARBA" id="ARBA00004554"/>
    </source>
</evidence>
<dbReference type="AlphaFoldDB" id="A0A0K0E6E7"/>
<name>A0A0K0E6E7_STRER</name>
<dbReference type="GO" id="GO:0006820">
    <property type="term" value="P:monoatomic anion transport"/>
    <property type="evidence" value="ECO:0007669"/>
    <property type="project" value="TreeGrafter"/>
</dbReference>
<dbReference type="Gene3D" id="1.20.1250.20">
    <property type="entry name" value="MFS general substrate transporter like domains"/>
    <property type="match status" value="2"/>
</dbReference>
<dbReference type="InterPro" id="IPR020846">
    <property type="entry name" value="MFS_dom"/>
</dbReference>
<keyword evidence="11 26" id="KW-0472">Membrane</keyword>
<dbReference type="FunFam" id="1.20.1250.20:FF:000003">
    <property type="entry name" value="Solute carrier family 17 member 3"/>
    <property type="match status" value="1"/>
</dbReference>
<dbReference type="GO" id="GO:0016323">
    <property type="term" value="C:basolateral plasma membrane"/>
    <property type="evidence" value="ECO:0007669"/>
    <property type="project" value="UniProtKB-SubCell"/>
</dbReference>
<keyword evidence="13" id="KW-0458">Lysosome</keyword>
<evidence type="ECO:0000259" key="27">
    <source>
        <dbReference type="PROSITE" id="PS50850"/>
    </source>
</evidence>
<dbReference type="GO" id="GO:0030672">
    <property type="term" value="C:synaptic vesicle membrane"/>
    <property type="evidence" value="ECO:0007669"/>
    <property type="project" value="UniProtKB-SubCell"/>
</dbReference>
<evidence type="ECO:0000256" key="16">
    <source>
        <dbReference type="ARBA" id="ARBA00050554"/>
    </source>
</evidence>
<evidence type="ECO:0000256" key="18">
    <source>
        <dbReference type="ARBA" id="ARBA00051403"/>
    </source>
</evidence>
<keyword evidence="8" id="KW-0769">Symport</keyword>
<evidence type="ECO:0000256" key="17">
    <source>
        <dbReference type="ARBA" id="ARBA00050625"/>
    </source>
</evidence>
<evidence type="ECO:0000256" key="11">
    <source>
        <dbReference type="ARBA" id="ARBA00023136"/>
    </source>
</evidence>
<feature type="transmembrane region" description="Helical" evidence="26">
    <location>
        <begin position="124"/>
        <end position="142"/>
    </location>
</feature>
<evidence type="ECO:0000256" key="14">
    <source>
        <dbReference type="ARBA" id="ARBA00023329"/>
    </source>
</evidence>
<evidence type="ECO:0000256" key="6">
    <source>
        <dbReference type="ARBA" id="ARBA00022475"/>
    </source>
</evidence>
<dbReference type="SUPFAM" id="SSF103473">
    <property type="entry name" value="MFS general substrate transporter"/>
    <property type="match status" value="1"/>
</dbReference>
<keyword evidence="5" id="KW-0813">Transport</keyword>
<comment type="function">
    <text evidence="21">Receptor for CM101, a polysaccharide produced by group B Streptococcus with antipathoangiogenic properties.</text>
</comment>
<comment type="subcellular location">
    <subcellularLocation>
        <location evidence="2">Basolateral cell membrane</location>
        <topology evidence="2">Multi-pass membrane protein</topology>
    </subcellularLocation>
    <subcellularLocation>
        <location evidence="3">Cytoplasmic vesicle</location>
        <location evidence="3">Secretory vesicle membrane</location>
        <topology evidence="3">Multi-pass membrane protein</topology>
    </subcellularLocation>
    <subcellularLocation>
        <location evidence="1">Cytoplasmic vesicle</location>
        <location evidence="1">Secretory vesicle</location>
        <location evidence="1">Synaptic vesicle membrane</location>
    </subcellularLocation>
    <subcellularLocation>
        <location evidence="4">Lysosome membrane</location>
    </subcellularLocation>
</comment>
<evidence type="ECO:0000313" key="28">
    <source>
        <dbReference type="Proteomes" id="UP000035681"/>
    </source>
</evidence>
<dbReference type="Proteomes" id="UP000035681">
    <property type="component" value="Unplaced"/>
</dbReference>
<feature type="transmembrane region" description="Helical" evidence="26">
    <location>
        <begin position="42"/>
        <end position="66"/>
    </location>
</feature>
<dbReference type="InterPro" id="IPR011701">
    <property type="entry name" value="MFS"/>
</dbReference>
<dbReference type="WBParaSite" id="SSTP_0000507800.1">
    <property type="protein sequence ID" value="SSTP_0000507800.1"/>
    <property type="gene ID" value="SSTP_0000507800"/>
</dbReference>
<evidence type="ECO:0000256" key="4">
    <source>
        <dbReference type="ARBA" id="ARBA00004656"/>
    </source>
</evidence>
<evidence type="ECO:0000256" key="24">
    <source>
        <dbReference type="ARBA" id="ARBA00081195"/>
    </source>
</evidence>
<evidence type="ECO:0000256" key="13">
    <source>
        <dbReference type="ARBA" id="ARBA00023228"/>
    </source>
</evidence>
<keyword evidence="14" id="KW-0968">Cytoplasmic vesicle</keyword>
<comment type="catalytic activity">
    <reaction evidence="19">
        <text>L-glutamate(out) = L-glutamate(in)</text>
        <dbReference type="Rhea" id="RHEA:66336"/>
        <dbReference type="ChEBI" id="CHEBI:29985"/>
    </reaction>
    <physiologicalReaction direction="left-to-right" evidence="19">
        <dbReference type="Rhea" id="RHEA:66337"/>
    </physiologicalReaction>
</comment>
<proteinExistence type="predicted"/>
<comment type="catalytic activity">
    <reaction evidence="20">
        <text>D-glucuronate(out) + H(+)(out) = D-glucuronate(in) + H(+)(in)</text>
        <dbReference type="Rhea" id="RHEA:72591"/>
        <dbReference type="ChEBI" id="CHEBI:15378"/>
        <dbReference type="ChEBI" id="CHEBI:58720"/>
    </reaction>
    <physiologicalReaction direction="left-to-right" evidence="20">
        <dbReference type="Rhea" id="RHEA:72592"/>
    </physiologicalReaction>
</comment>
<dbReference type="WBParaSite" id="TCONS_00012684.p1">
    <property type="protein sequence ID" value="TCONS_00012684.p1"/>
    <property type="gene ID" value="XLOC_008335"/>
</dbReference>
<evidence type="ECO:0000256" key="22">
    <source>
        <dbReference type="ARBA" id="ARBA00069713"/>
    </source>
</evidence>
<comment type="catalytic activity">
    <reaction evidence="15">
        <text>2 nitrate(out) + H(+)(out) = 2 nitrate(in) + H(+)(in)</text>
        <dbReference type="Rhea" id="RHEA:71539"/>
        <dbReference type="ChEBI" id="CHEBI:15378"/>
        <dbReference type="ChEBI" id="CHEBI:17632"/>
    </reaction>
    <physiologicalReaction direction="left-to-right" evidence="15">
        <dbReference type="Rhea" id="RHEA:71540"/>
    </physiologicalReaction>
</comment>
<feature type="transmembrane region" description="Helical" evidence="26">
    <location>
        <begin position="442"/>
        <end position="460"/>
    </location>
</feature>
<dbReference type="GO" id="GO:0015293">
    <property type="term" value="F:symporter activity"/>
    <property type="evidence" value="ECO:0007669"/>
    <property type="project" value="UniProtKB-KW"/>
</dbReference>
<evidence type="ECO:0000313" key="29">
    <source>
        <dbReference type="WBParaSite" id="SSTP_0000507800.1"/>
    </source>
</evidence>
<keyword evidence="9 26" id="KW-1133">Transmembrane helix</keyword>
<dbReference type="PANTHER" id="PTHR11662">
    <property type="entry name" value="SOLUTE CARRIER FAMILY 17"/>
    <property type="match status" value="1"/>
</dbReference>
<feature type="transmembrane region" description="Helical" evidence="26">
    <location>
        <begin position="184"/>
        <end position="206"/>
    </location>
</feature>
<keyword evidence="10" id="KW-0770">Synapse</keyword>
<sequence>MSALHQSYGTNDSNNEFGDSYFGETSLLLKWFDIRKIKRRHILAFMAFLGFVNIYAMRANLSVAIIEMTSPKSIQSGNVTITKAPDFEWDKMTQGIILASFFNGYIFTQIPGSYLASKYGGSKIFLLGIFGTACFTVLTPPLSYLGKYVIISVRFFEGLFEGVTYPAMVALWAKWAPYTEKSRLASFAFSGSYFGTVISLSLSAYIGEIFNWQMIFYFFGIISLIWSYFWITIIKENPEDDLYISGDELALIKTSTIPPNNINFNWKYALQTKSVWAIITAHFCQNWGFYTMLAYLPNILKDLTIYKIETIGILSAVPYWLMGFVLIYSGMFSDKLLERLHWSVEKIRKYVCCLGFFIQAMFLILATFSPSSGFLIFCIILSIGAGGLPWSAFSVNTIDVAPQFAGQLMGLSNTLATFPGMISPLIVASIVTNGTFMEWSSIFYLTSFIQIIGAGVYFKFASGDIAEWAKEPSILPTTFAS</sequence>
<evidence type="ECO:0000256" key="8">
    <source>
        <dbReference type="ARBA" id="ARBA00022847"/>
    </source>
</evidence>
<keyword evidence="12" id="KW-0325">Glycoprotein</keyword>
<feature type="transmembrane region" description="Helical" evidence="26">
    <location>
        <begin position="148"/>
        <end position="172"/>
    </location>
</feature>
<feature type="transmembrane region" description="Helical" evidence="26">
    <location>
        <begin position="374"/>
        <end position="393"/>
    </location>
</feature>